<feature type="chain" id="PRO_5039322140" evidence="6">
    <location>
        <begin position="29"/>
        <end position="332"/>
    </location>
</feature>
<dbReference type="STRING" id="1313296.SAMN05661091_5587"/>
<dbReference type="EMBL" id="LT840184">
    <property type="protein sequence ID" value="SMF91823.1"/>
    <property type="molecule type" value="Genomic_DNA"/>
</dbReference>
<dbReference type="GO" id="GO:0030288">
    <property type="term" value="C:outer membrane-bounded periplasmic space"/>
    <property type="evidence" value="ECO:0007669"/>
    <property type="project" value="TreeGrafter"/>
</dbReference>
<dbReference type="Proteomes" id="UP000192940">
    <property type="component" value="Chromosome I"/>
</dbReference>
<dbReference type="AlphaFoldDB" id="A0A1X7HSB6"/>
<keyword evidence="3" id="KW-0813">Transport</keyword>
<evidence type="ECO:0000313" key="8">
    <source>
        <dbReference type="EMBL" id="SMF91823.1"/>
    </source>
</evidence>
<evidence type="ECO:0000256" key="2">
    <source>
        <dbReference type="ARBA" id="ARBA00008814"/>
    </source>
</evidence>
<dbReference type="PROSITE" id="PS50983">
    <property type="entry name" value="FE_B12_PBP"/>
    <property type="match status" value="1"/>
</dbReference>
<comment type="similarity">
    <text evidence="2">Belongs to the bacterial solute-binding protein 8 family.</text>
</comment>
<evidence type="ECO:0000256" key="4">
    <source>
        <dbReference type="ARBA" id="ARBA00022729"/>
    </source>
</evidence>
<evidence type="ECO:0000256" key="6">
    <source>
        <dbReference type="SAM" id="SignalP"/>
    </source>
</evidence>
<proteinExistence type="inferred from homology"/>
<evidence type="ECO:0000256" key="1">
    <source>
        <dbReference type="ARBA" id="ARBA00004196"/>
    </source>
</evidence>
<dbReference type="Pfam" id="PF01497">
    <property type="entry name" value="Peripla_BP_2"/>
    <property type="match status" value="1"/>
</dbReference>
<evidence type="ECO:0000256" key="3">
    <source>
        <dbReference type="ARBA" id="ARBA00022448"/>
    </source>
</evidence>
<keyword evidence="9" id="KW-1185">Reference proteome</keyword>
<sequence>MKHTKAIYTFLLLATLIGSLLVGCSTNSEEPNNEMPTSAENTLPASDQEADNTKEMESSTQKYTDYLGHQVDIPTSPQRVIFAGETFGDLVALDVTAVGGSYIKDHVFEDQVKDTEEIGFPISLEKTLELNPDLIITANTDESEYEQLSKIAPTLMFDTFAPLEDRMTLLGDILGKQQQAKKWLTEYQTKNEAMWKQLQEEVIEPGETASVFTYYPGDRLFVMAGTGLPQFLYDPNGFKPVDMIQDIIDAKKGFEHISLELLPKYAGDRVFILNAVGDEAQQSTANLMKSKIWLDLPAVKKGNVYFIDIIKASSDASTREWLLEELPRMLKK</sequence>
<protein>
    <submittedName>
        <fullName evidence="8">Iron complex transport system substrate-binding protein</fullName>
    </submittedName>
</protein>
<feature type="compositionally biased region" description="Polar residues" evidence="5">
    <location>
        <begin position="28"/>
        <end position="45"/>
    </location>
</feature>
<dbReference type="SUPFAM" id="SSF53807">
    <property type="entry name" value="Helical backbone' metal receptor"/>
    <property type="match status" value="1"/>
</dbReference>
<organism evidence="8 9">
    <name type="scientific">Paenibacillus uliginis N3/975</name>
    <dbReference type="NCBI Taxonomy" id="1313296"/>
    <lineage>
        <taxon>Bacteria</taxon>
        <taxon>Bacillati</taxon>
        <taxon>Bacillota</taxon>
        <taxon>Bacilli</taxon>
        <taxon>Bacillales</taxon>
        <taxon>Paenibacillaceae</taxon>
        <taxon>Paenibacillus</taxon>
    </lineage>
</organism>
<feature type="signal peptide" evidence="6">
    <location>
        <begin position="1"/>
        <end position="28"/>
    </location>
</feature>
<feature type="domain" description="Fe/B12 periplasmic-binding" evidence="7">
    <location>
        <begin position="78"/>
        <end position="332"/>
    </location>
</feature>
<reference evidence="8 9" key="1">
    <citation type="submission" date="2017-04" db="EMBL/GenBank/DDBJ databases">
        <authorList>
            <person name="Afonso C.L."/>
            <person name="Miller P.J."/>
            <person name="Scott M.A."/>
            <person name="Spackman E."/>
            <person name="Goraichik I."/>
            <person name="Dimitrov K.M."/>
            <person name="Suarez D.L."/>
            <person name="Swayne D.E."/>
        </authorList>
    </citation>
    <scope>NUCLEOTIDE SEQUENCE [LARGE SCALE GENOMIC DNA]</scope>
    <source>
        <strain evidence="8 9">N3/975</strain>
    </source>
</reference>
<dbReference type="GO" id="GO:1901678">
    <property type="term" value="P:iron coordination entity transport"/>
    <property type="evidence" value="ECO:0007669"/>
    <property type="project" value="UniProtKB-ARBA"/>
</dbReference>
<name>A0A1X7HSB6_9BACL</name>
<evidence type="ECO:0000313" key="9">
    <source>
        <dbReference type="Proteomes" id="UP000192940"/>
    </source>
</evidence>
<dbReference type="InterPro" id="IPR002491">
    <property type="entry name" value="ABC_transptr_periplasmic_BD"/>
</dbReference>
<feature type="region of interest" description="Disordered" evidence="5">
    <location>
        <begin position="28"/>
        <end position="59"/>
    </location>
</feature>
<evidence type="ECO:0000259" key="7">
    <source>
        <dbReference type="PROSITE" id="PS50983"/>
    </source>
</evidence>
<dbReference type="RefSeq" id="WP_208916177.1">
    <property type="nucleotide sequence ID" value="NZ_LT840184.1"/>
</dbReference>
<accession>A0A1X7HSB6</accession>
<dbReference type="Gene3D" id="3.40.50.1980">
    <property type="entry name" value="Nitrogenase molybdenum iron protein domain"/>
    <property type="match status" value="2"/>
</dbReference>
<gene>
    <name evidence="8" type="ORF">SAMN05661091_5587</name>
</gene>
<comment type="subcellular location">
    <subcellularLocation>
        <location evidence="1">Cell envelope</location>
    </subcellularLocation>
</comment>
<dbReference type="PANTHER" id="PTHR30532">
    <property type="entry name" value="IRON III DICITRATE-BINDING PERIPLASMIC PROTEIN"/>
    <property type="match status" value="1"/>
</dbReference>
<keyword evidence="4 6" id="KW-0732">Signal</keyword>
<dbReference type="PROSITE" id="PS51257">
    <property type="entry name" value="PROKAR_LIPOPROTEIN"/>
    <property type="match status" value="1"/>
</dbReference>
<dbReference type="InterPro" id="IPR051313">
    <property type="entry name" value="Bact_iron-sidero_bind"/>
</dbReference>
<evidence type="ECO:0000256" key="5">
    <source>
        <dbReference type="SAM" id="MobiDB-lite"/>
    </source>
</evidence>
<dbReference type="PANTHER" id="PTHR30532:SF26">
    <property type="entry name" value="IRON(3+)-HYDROXAMATE-BINDING PROTEIN FHUD"/>
    <property type="match status" value="1"/>
</dbReference>